<name>A0AAW2ZLM6_9EUKA</name>
<keyword evidence="1" id="KW-0328">Glycosyltransferase</keyword>
<dbReference type="AlphaFoldDB" id="A0AAW2ZLM6"/>
<comment type="caution">
    <text evidence="4">The sequence shown here is derived from an EMBL/GenBank/DDBJ whole genome shotgun (WGS) entry which is preliminary data.</text>
</comment>
<evidence type="ECO:0000313" key="4">
    <source>
        <dbReference type="EMBL" id="KAL0490258.1"/>
    </source>
</evidence>
<feature type="signal peptide" evidence="3">
    <location>
        <begin position="1"/>
        <end position="20"/>
    </location>
</feature>
<dbReference type="InterPro" id="IPR007184">
    <property type="entry name" value="Mannoside_phosphorylase"/>
</dbReference>
<reference evidence="4 5" key="1">
    <citation type="submission" date="2024-03" db="EMBL/GenBank/DDBJ databases">
        <title>The Acrasis kona genome and developmental transcriptomes reveal deep origins of eukaryotic multicellular pathways.</title>
        <authorList>
            <person name="Sheikh S."/>
            <person name="Fu C.-J."/>
            <person name="Brown M.W."/>
            <person name="Baldauf S.L."/>
        </authorList>
    </citation>
    <scope>NUCLEOTIDE SEQUENCE [LARGE SCALE GENOMIC DNA]</scope>
    <source>
        <strain evidence="4 5">ATCC MYA-3509</strain>
    </source>
</reference>
<protein>
    <submittedName>
        <fullName evidence="4">Uncharacterized protein</fullName>
    </submittedName>
</protein>
<organism evidence="4 5">
    <name type="scientific">Acrasis kona</name>
    <dbReference type="NCBI Taxonomy" id="1008807"/>
    <lineage>
        <taxon>Eukaryota</taxon>
        <taxon>Discoba</taxon>
        <taxon>Heterolobosea</taxon>
        <taxon>Tetramitia</taxon>
        <taxon>Eutetramitia</taxon>
        <taxon>Acrasidae</taxon>
        <taxon>Acrasis</taxon>
    </lineage>
</organism>
<evidence type="ECO:0000256" key="3">
    <source>
        <dbReference type="SAM" id="SignalP"/>
    </source>
</evidence>
<dbReference type="Gene3D" id="2.115.10.20">
    <property type="entry name" value="Glycosyl hydrolase domain, family 43"/>
    <property type="match status" value="1"/>
</dbReference>
<dbReference type="InterPro" id="IPR023296">
    <property type="entry name" value="Glyco_hydro_beta-prop_sf"/>
</dbReference>
<evidence type="ECO:0000313" key="5">
    <source>
        <dbReference type="Proteomes" id="UP001431209"/>
    </source>
</evidence>
<dbReference type="PANTHER" id="PTHR34106:SF5">
    <property type="entry name" value="GLYCOSIDASE"/>
    <property type="match status" value="1"/>
</dbReference>
<evidence type="ECO:0000256" key="2">
    <source>
        <dbReference type="ARBA" id="ARBA00022679"/>
    </source>
</evidence>
<gene>
    <name evidence="4" type="ORF">AKO1_006603</name>
</gene>
<dbReference type="Pfam" id="PF04041">
    <property type="entry name" value="Glyco_hydro_130"/>
    <property type="match status" value="1"/>
</dbReference>
<keyword evidence="3" id="KW-0732">Signal</keyword>
<keyword evidence="2" id="KW-0808">Transferase</keyword>
<proteinExistence type="predicted"/>
<dbReference type="SUPFAM" id="SSF75005">
    <property type="entry name" value="Arabinanase/levansucrase/invertase"/>
    <property type="match status" value="1"/>
</dbReference>
<dbReference type="GO" id="GO:0016757">
    <property type="term" value="F:glycosyltransferase activity"/>
    <property type="evidence" value="ECO:0007669"/>
    <property type="project" value="UniProtKB-KW"/>
</dbReference>
<evidence type="ECO:0000256" key="1">
    <source>
        <dbReference type="ARBA" id="ARBA00022676"/>
    </source>
</evidence>
<accession>A0AAW2ZLM6</accession>
<dbReference type="EMBL" id="JAOPGA020001656">
    <property type="protein sequence ID" value="KAL0490258.1"/>
    <property type="molecule type" value="Genomic_DNA"/>
</dbReference>
<sequence>MRTDILLIVFSALILFEVLAVQYEATVTQRSKQPALSIKNPKGAGYSPCEYTFNPGWIPDLYPEGRKDKAYVIVRAAKCPNEFGGQRDHMLIATCYNNGTCDDISTRVQLPFEDEAQDPRIIHLEGWWYLFYYARGSGLKTTYLRRSRTPLIMNSWESVALFPWHRNGCMLIRDKPPHYCLYGEAPPLKAVGLATTVDMKTFTTINDTLFKANSKDDKYAPEVVIEASTPIVQLSTGDYFHIYCAGTPGWVANGNYTCGYIILDAQNPNVLKQKSQDHFFGPITDYEIGSGIYPVQRKRTIFATSLVPTGRKDEFRVWYGAADANVASAIVNVKVVG</sequence>
<dbReference type="PANTHER" id="PTHR34106">
    <property type="entry name" value="GLYCOSIDASE"/>
    <property type="match status" value="1"/>
</dbReference>
<dbReference type="Proteomes" id="UP001431209">
    <property type="component" value="Unassembled WGS sequence"/>
</dbReference>
<feature type="chain" id="PRO_5043498189" evidence="3">
    <location>
        <begin position="21"/>
        <end position="337"/>
    </location>
</feature>
<keyword evidence="5" id="KW-1185">Reference proteome</keyword>